<feature type="transmembrane region" description="Helical" evidence="2">
    <location>
        <begin position="754"/>
        <end position="774"/>
    </location>
</feature>
<name>A0A2T1M1S5_9CHRO</name>
<proteinExistence type="predicted"/>
<dbReference type="InterPro" id="IPR015943">
    <property type="entry name" value="WD40/YVTN_repeat-like_dom_sf"/>
</dbReference>
<evidence type="ECO:0000256" key="1">
    <source>
        <dbReference type="ARBA" id="ARBA00022737"/>
    </source>
</evidence>
<reference evidence="4 5" key="1">
    <citation type="submission" date="2018-03" db="EMBL/GenBank/DDBJ databases">
        <title>The ancient ancestry and fast evolution of plastids.</title>
        <authorList>
            <person name="Moore K.R."/>
            <person name="Magnabosco C."/>
            <person name="Momper L."/>
            <person name="Gold D.A."/>
            <person name="Bosak T."/>
            <person name="Fournier G.P."/>
        </authorList>
    </citation>
    <scope>NUCLEOTIDE SEQUENCE [LARGE SCALE GENOMIC DNA]</scope>
    <source>
        <strain evidence="4 5">CCALA 016</strain>
    </source>
</reference>
<sequence length="776" mass="86816">MSNHLIKGILALFLLIFVCFGIGVAPTLAHSPHDDIFDVEVSPTYQKDRTLFILVRGNLLKSVDGGLSWKRCLNGLDQKSHLYSLAISSQTKNKLFLSSLGDGIYQSLNGGVSWKKVNNGLSELDIDLIAISPNSDQIVFAAGQHQGLYKTQNSGKSWHQVREQKITAISYIPEQKQQIISGDQTGNLYLSNDGGEIWQLLHQIPDSGAISTIAISPHFSKDKTLLLGTEKGGIFKTIDGGKVFQKINEGIEDLSITSLLFSPNSQKDYKLLASTWHKGVYQSDDGGNTWQNSSEGLTSNHQADLPEYRRPSFSELKMPLDKNNQNQTIFLAGFNGLFKSNNGGRMWQEMDTLSASLIQGIAISPNYKKDQTVALTTYLGGNYLSQNGGQKWKAINKGLEEIRSRKYIARLFGIVFSPNYAKENTLFSASWTHFLKSTNGGQSWRKIALNNSSLWEKITHKNWWFNTIESKKPMIAVSPNFTTDQTIYLVTWNGEIHRSIDRGESFSMIGNVGHSVNYLVISPNFALDKTLYISVSDSSFGIYKTVDGGYNWQPTAYQRDLKQSDWIQLAISPNYQTDQMLLVATKKGLLQTENAGEKWQKIELPTTDENAYVEAVALSPNYQNDQTFVISLRGNGIFKTLDGGKSFTQIGDDLLNHNRLFSHMHYFPAATMPIQFSPSYLLDKTLYGFSGTELFKSTDGGLSWKVITIPEPQVKNVVIYAYARLTNSPIYRFLIASVAAMLGYFLLKRWKKVLFRTGVAIMTFIGVFIFLSTVSI</sequence>
<dbReference type="AlphaFoldDB" id="A0A2T1M1S5"/>
<organism evidence="4 5">
    <name type="scientific">Aphanothece hegewaldii CCALA 016</name>
    <dbReference type="NCBI Taxonomy" id="2107694"/>
    <lineage>
        <taxon>Bacteria</taxon>
        <taxon>Bacillati</taxon>
        <taxon>Cyanobacteriota</taxon>
        <taxon>Cyanophyceae</taxon>
        <taxon>Oscillatoriophycideae</taxon>
        <taxon>Chroococcales</taxon>
        <taxon>Aphanothecaceae</taxon>
        <taxon>Aphanothece</taxon>
    </lineage>
</organism>
<dbReference type="InterPro" id="IPR031778">
    <property type="entry name" value="Sortilin_N"/>
</dbReference>
<evidence type="ECO:0000259" key="3">
    <source>
        <dbReference type="Pfam" id="PF15902"/>
    </source>
</evidence>
<dbReference type="Proteomes" id="UP000239001">
    <property type="component" value="Unassembled WGS sequence"/>
</dbReference>
<dbReference type="SUPFAM" id="SSF110296">
    <property type="entry name" value="Oligoxyloglucan reducing end-specific cellobiohydrolase"/>
    <property type="match status" value="2"/>
</dbReference>
<keyword evidence="5" id="KW-1185">Reference proteome</keyword>
<protein>
    <submittedName>
        <fullName evidence="4">Glycosyl hydrolase</fullName>
    </submittedName>
</protein>
<reference evidence="4 5" key="2">
    <citation type="submission" date="2018-03" db="EMBL/GenBank/DDBJ databases">
        <authorList>
            <person name="Keele B.F."/>
        </authorList>
    </citation>
    <scope>NUCLEOTIDE SEQUENCE [LARGE SCALE GENOMIC DNA]</scope>
    <source>
        <strain evidence="4 5">CCALA 016</strain>
    </source>
</reference>
<keyword evidence="2" id="KW-0472">Membrane</keyword>
<keyword evidence="4" id="KW-0378">Hydrolase</keyword>
<feature type="transmembrane region" description="Helical" evidence="2">
    <location>
        <begin position="730"/>
        <end position="747"/>
    </location>
</feature>
<evidence type="ECO:0000313" key="4">
    <source>
        <dbReference type="EMBL" id="PSF38662.1"/>
    </source>
</evidence>
<dbReference type="Gene3D" id="2.130.10.10">
    <property type="entry name" value="YVTN repeat-like/Quinoprotein amine dehydrogenase"/>
    <property type="match status" value="4"/>
</dbReference>
<dbReference type="GO" id="GO:0010411">
    <property type="term" value="P:xyloglucan metabolic process"/>
    <property type="evidence" value="ECO:0007669"/>
    <property type="project" value="TreeGrafter"/>
</dbReference>
<keyword evidence="2" id="KW-1133">Transmembrane helix</keyword>
<gene>
    <name evidence="4" type="ORF">C7H19_03915</name>
</gene>
<feature type="domain" description="Sortilin N-terminal" evidence="3">
    <location>
        <begin position="187"/>
        <end position="299"/>
    </location>
</feature>
<dbReference type="RefSeq" id="WP_106455584.1">
    <property type="nucleotide sequence ID" value="NZ_PXOH01000003.1"/>
</dbReference>
<dbReference type="InterPro" id="IPR036278">
    <property type="entry name" value="Sialidase_sf"/>
</dbReference>
<accession>A0A2T1M1S5</accession>
<comment type="caution">
    <text evidence="4">The sequence shown here is derived from an EMBL/GenBank/DDBJ whole genome shotgun (WGS) entry which is preliminary data.</text>
</comment>
<dbReference type="InterPro" id="IPR052025">
    <property type="entry name" value="Xyloglucanase_GH74"/>
</dbReference>
<dbReference type="EMBL" id="PXOH01000003">
    <property type="protein sequence ID" value="PSF38662.1"/>
    <property type="molecule type" value="Genomic_DNA"/>
</dbReference>
<dbReference type="Pfam" id="PF15902">
    <property type="entry name" value="Sortilin-Vps10"/>
    <property type="match status" value="1"/>
</dbReference>
<dbReference type="OrthoDB" id="9757947at2"/>
<dbReference type="PANTHER" id="PTHR43739:SF5">
    <property type="entry name" value="EXO-ALPHA-SIALIDASE"/>
    <property type="match status" value="1"/>
</dbReference>
<keyword evidence="2" id="KW-0812">Transmembrane</keyword>
<keyword evidence="1" id="KW-0677">Repeat</keyword>
<dbReference type="GO" id="GO:0016787">
    <property type="term" value="F:hydrolase activity"/>
    <property type="evidence" value="ECO:0007669"/>
    <property type="project" value="UniProtKB-KW"/>
</dbReference>
<evidence type="ECO:0000313" key="5">
    <source>
        <dbReference type="Proteomes" id="UP000239001"/>
    </source>
</evidence>
<dbReference type="PANTHER" id="PTHR43739">
    <property type="entry name" value="XYLOGLUCANASE (EUROFUNG)"/>
    <property type="match status" value="1"/>
</dbReference>
<dbReference type="SUPFAM" id="SSF50939">
    <property type="entry name" value="Sialidases"/>
    <property type="match status" value="1"/>
</dbReference>
<evidence type="ECO:0000256" key="2">
    <source>
        <dbReference type="SAM" id="Phobius"/>
    </source>
</evidence>